<proteinExistence type="predicted"/>
<keyword evidence="11" id="KW-1185">Reference proteome</keyword>
<dbReference type="PANTHER" id="PTHR32071:SF57">
    <property type="entry name" value="C4-DICARBOXYLATE TRANSPORT TRANSCRIPTIONAL REGULATORY PROTEIN DCTD"/>
    <property type="match status" value="1"/>
</dbReference>
<dbReference type="Gene3D" id="1.10.8.60">
    <property type="match status" value="1"/>
</dbReference>
<feature type="modified residue" description="4-aspartylphosphate" evidence="7">
    <location>
        <position position="62"/>
    </location>
</feature>
<keyword evidence="3" id="KW-0067">ATP-binding</keyword>
<dbReference type="SUPFAM" id="SSF52172">
    <property type="entry name" value="CheY-like"/>
    <property type="match status" value="1"/>
</dbReference>
<dbReference type="SUPFAM" id="SSF52540">
    <property type="entry name" value="P-loop containing nucleoside triphosphate hydrolases"/>
    <property type="match status" value="1"/>
</dbReference>
<dbReference type="EMBL" id="JAUSUL010000001">
    <property type="protein sequence ID" value="MDQ0314447.1"/>
    <property type="molecule type" value="Genomic_DNA"/>
</dbReference>
<accession>A0AAE3VLW5</accession>
<dbReference type="PROSITE" id="PS50045">
    <property type="entry name" value="SIGMA54_INTERACT_4"/>
    <property type="match status" value="1"/>
</dbReference>
<dbReference type="Gene3D" id="3.40.50.300">
    <property type="entry name" value="P-loop containing nucleotide triphosphate hydrolases"/>
    <property type="match status" value="1"/>
</dbReference>
<dbReference type="Proteomes" id="UP001229244">
    <property type="component" value="Unassembled WGS sequence"/>
</dbReference>
<feature type="domain" description="Response regulatory" evidence="9">
    <location>
        <begin position="13"/>
        <end position="126"/>
    </location>
</feature>
<dbReference type="Gene3D" id="3.40.50.2300">
    <property type="match status" value="1"/>
</dbReference>
<evidence type="ECO:0000256" key="7">
    <source>
        <dbReference type="PROSITE-ProRule" id="PRU00169"/>
    </source>
</evidence>
<organism evidence="10 11">
    <name type="scientific">Amorphus orientalis</name>
    <dbReference type="NCBI Taxonomy" id="649198"/>
    <lineage>
        <taxon>Bacteria</taxon>
        <taxon>Pseudomonadati</taxon>
        <taxon>Pseudomonadota</taxon>
        <taxon>Alphaproteobacteria</taxon>
        <taxon>Hyphomicrobiales</taxon>
        <taxon>Amorphaceae</taxon>
        <taxon>Amorphus</taxon>
    </lineage>
</organism>
<protein>
    <submittedName>
        <fullName evidence="10">Two-component system C4-dicarboxylate transport response regulator DctD</fullName>
    </submittedName>
</protein>
<comment type="caution">
    <text evidence="10">The sequence shown here is derived from an EMBL/GenBank/DDBJ whole genome shotgun (WGS) entry which is preliminary data.</text>
</comment>
<dbReference type="FunFam" id="3.40.50.2300:FF:000018">
    <property type="entry name" value="DNA-binding transcriptional regulator NtrC"/>
    <property type="match status" value="1"/>
</dbReference>
<feature type="domain" description="Sigma-54 factor interaction" evidence="8">
    <location>
        <begin position="152"/>
        <end position="373"/>
    </location>
</feature>
<dbReference type="Pfam" id="PF00072">
    <property type="entry name" value="Response_reg"/>
    <property type="match status" value="1"/>
</dbReference>
<dbReference type="InterPro" id="IPR058031">
    <property type="entry name" value="AAA_lid_NorR"/>
</dbReference>
<dbReference type="InterPro" id="IPR027417">
    <property type="entry name" value="P-loop_NTPase"/>
</dbReference>
<dbReference type="InterPro" id="IPR002078">
    <property type="entry name" value="Sigma_54_int"/>
</dbReference>
<dbReference type="InterPro" id="IPR025662">
    <property type="entry name" value="Sigma_54_int_dom_ATP-bd_1"/>
</dbReference>
<dbReference type="Pfam" id="PF02954">
    <property type="entry name" value="HTH_8"/>
    <property type="match status" value="1"/>
</dbReference>
<evidence type="ECO:0000313" key="10">
    <source>
        <dbReference type="EMBL" id="MDQ0314447.1"/>
    </source>
</evidence>
<dbReference type="PROSITE" id="PS00675">
    <property type="entry name" value="SIGMA54_INTERACT_1"/>
    <property type="match status" value="1"/>
</dbReference>
<dbReference type="GO" id="GO:0000160">
    <property type="term" value="P:phosphorelay signal transduction system"/>
    <property type="evidence" value="ECO:0007669"/>
    <property type="project" value="UniProtKB-KW"/>
</dbReference>
<dbReference type="PANTHER" id="PTHR32071">
    <property type="entry name" value="TRANSCRIPTIONAL REGULATORY PROTEIN"/>
    <property type="match status" value="1"/>
</dbReference>
<dbReference type="GO" id="GO:0006355">
    <property type="term" value="P:regulation of DNA-templated transcription"/>
    <property type="evidence" value="ECO:0007669"/>
    <property type="project" value="InterPro"/>
</dbReference>
<dbReference type="InterPro" id="IPR002197">
    <property type="entry name" value="HTH_Fis"/>
</dbReference>
<dbReference type="SMART" id="SM00448">
    <property type="entry name" value="REC"/>
    <property type="match status" value="1"/>
</dbReference>
<evidence type="ECO:0000256" key="4">
    <source>
        <dbReference type="ARBA" id="ARBA00023012"/>
    </source>
</evidence>
<evidence type="ECO:0000256" key="6">
    <source>
        <dbReference type="ARBA" id="ARBA00023163"/>
    </source>
</evidence>
<evidence type="ECO:0000259" key="8">
    <source>
        <dbReference type="PROSITE" id="PS50045"/>
    </source>
</evidence>
<dbReference type="RefSeq" id="WP_306884225.1">
    <property type="nucleotide sequence ID" value="NZ_JAUSUL010000001.1"/>
</dbReference>
<dbReference type="Gene3D" id="1.10.10.60">
    <property type="entry name" value="Homeodomain-like"/>
    <property type="match status" value="1"/>
</dbReference>
<keyword evidence="5" id="KW-0805">Transcription regulation</keyword>
<dbReference type="CDD" id="cd00009">
    <property type="entry name" value="AAA"/>
    <property type="match status" value="1"/>
</dbReference>
<keyword evidence="4" id="KW-0902">Two-component regulatory system</keyword>
<dbReference type="GO" id="GO:0005524">
    <property type="term" value="F:ATP binding"/>
    <property type="evidence" value="ECO:0007669"/>
    <property type="project" value="UniProtKB-KW"/>
</dbReference>
<dbReference type="InterPro" id="IPR009057">
    <property type="entry name" value="Homeodomain-like_sf"/>
</dbReference>
<keyword evidence="6" id="KW-0804">Transcription</keyword>
<keyword evidence="2" id="KW-0547">Nucleotide-binding</keyword>
<dbReference type="InterPro" id="IPR025944">
    <property type="entry name" value="Sigma_54_int_dom_CS"/>
</dbReference>
<dbReference type="PRINTS" id="PR01590">
    <property type="entry name" value="HTHFIS"/>
</dbReference>
<evidence type="ECO:0000313" key="11">
    <source>
        <dbReference type="Proteomes" id="UP001229244"/>
    </source>
</evidence>
<dbReference type="InterPro" id="IPR001789">
    <property type="entry name" value="Sig_transdc_resp-reg_receiver"/>
</dbReference>
<dbReference type="Pfam" id="PF00158">
    <property type="entry name" value="Sigma54_activat"/>
    <property type="match status" value="1"/>
</dbReference>
<evidence type="ECO:0000256" key="5">
    <source>
        <dbReference type="ARBA" id="ARBA00023015"/>
    </source>
</evidence>
<dbReference type="SUPFAM" id="SSF46689">
    <property type="entry name" value="Homeodomain-like"/>
    <property type="match status" value="1"/>
</dbReference>
<dbReference type="InterPro" id="IPR011006">
    <property type="entry name" value="CheY-like_superfamily"/>
</dbReference>
<keyword evidence="1 7" id="KW-0597">Phosphoprotein</keyword>
<evidence type="ECO:0000256" key="1">
    <source>
        <dbReference type="ARBA" id="ARBA00022553"/>
    </source>
</evidence>
<dbReference type="SMART" id="SM00382">
    <property type="entry name" value="AAA"/>
    <property type="match status" value="1"/>
</dbReference>
<sequence length="451" mass="49444">MIDATRPSAPPRRILVVDDDAGMRDSLEDLLSAAGWTVTTFGRAATALAKLPEVNPDVVLADVRMPGMSGLELLRELAKPEMPPVVLISAHGDIPMAVTAVQEGAYSFVEKPYEPHRLLSIVQHAADQFRMAADTKRLRARLASLSGLDRVLLGQTEEIRTLRQDVLDLAESEAPVLLVGETGTGKELVARALHDLGARPGGPFVAINCATLEQDRFEMEMFGAKDGPRGFLGEADRGSLFLDEICSCPERVQAKLLRAIETGTFNPVGADSGASSDFRLISASNLEPEKAVREGLLRADVFYRINTFVLRLPPLRQRLEDLPLLYSHFLDEFAAVYEIEPPQTSHEDMAALLAHDWPGNVRELRHVAERHVLAARRGRGSAAEAMSNDQQRSEFPGTLREAVAAFEREMVGRAIRAHSGRMDAAAEALGIGRRTLNEKIVKLGLDKDNWL</sequence>
<dbReference type="AlphaFoldDB" id="A0AAE3VLW5"/>
<dbReference type="PROSITE" id="PS50110">
    <property type="entry name" value="RESPONSE_REGULATORY"/>
    <property type="match status" value="1"/>
</dbReference>
<evidence type="ECO:0000256" key="3">
    <source>
        <dbReference type="ARBA" id="ARBA00022840"/>
    </source>
</evidence>
<name>A0AAE3VLW5_9HYPH</name>
<dbReference type="Pfam" id="PF25601">
    <property type="entry name" value="AAA_lid_14"/>
    <property type="match status" value="1"/>
</dbReference>
<dbReference type="GO" id="GO:0043565">
    <property type="term" value="F:sequence-specific DNA binding"/>
    <property type="evidence" value="ECO:0007669"/>
    <property type="project" value="InterPro"/>
</dbReference>
<dbReference type="InterPro" id="IPR003593">
    <property type="entry name" value="AAA+_ATPase"/>
</dbReference>
<evidence type="ECO:0000259" key="9">
    <source>
        <dbReference type="PROSITE" id="PS50110"/>
    </source>
</evidence>
<gene>
    <name evidence="10" type="ORF">J2S73_000884</name>
</gene>
<evidence type="ECO:0000256" key="2">
    <source>
        <dbReference type="ARBA" id="ARBA00022741"/>
    </source>
</evidence>
<reference evidence="10" key="1">
    <citation type="submission" date="2023-07" db="EMBL/GenBank/DDBJ databases">
        <title>Genomic Encyclopedia of Type Strains, Phase IV (KMG-IV): sequencing the most valuable type-strain genomes for metagenomic binning, comparative biology and taxonomic classification.</title>
        <authorList>
            <person name="Goeker M."/>
        </authorList>
    </citation>
    <scope>NUCLEOTIDE SEQUENCE</scope>
    <source>
        <strain evidence="10">DSM 21202</strain>
    </source>
</reference>
<dbReference type="PROSITE" id="PS00688">
    <property type="entry name" value="SIGMA54_INTERACT_3"/>
    <property type="match status" value="1"/>
</dbReference>